<organism evidence="2 3">
    <name type="scientific">Artemisia annua</name>
    <name type="common">Sweet wormwood</name>
    <dbReference type="NCBI Taxonomy" id="35608"/>
    <lineage>
        <taxon>Eukaryota</taxon>
        <taxon>Viridiplantae</taxon>
        <taxon>Streptophyta</taxon>
        <taxon>Embryophyta</taxon>
        <taxon>Tracheophyta</taxon>
        <taxon>Spermatophyta</taxon>
        <taxon>Magnoliopsida</taxon>
        <taxon>eudicotyledons</taxon>
        <taxon>Gunneridae</taxon>
        <taxon>Pentapetalae</taxon>
        <taxon>asterids</taxon>
        <taxon>campanulids</taxon>
        <taxon>Asterales</taxon>
        <taxon>Asteraceae</taxon>
        <taxon>Asteroideae</taxon>
        <taxon>Anthemideae</taxon>
        <taxon>Artemisiinae</taxon>
        <taxon>Artemisia</taxon>
    </lineage>
</organism>
<dbReference type="SUPFAM" id="SSF53850">
    <property type="entry name" value="Periplasmic binding protein-like II"/>
    <property type="match status" value="1"/>
</dbReference>
<keyword evidence="3" id="KW-1185">Reference proteome</keyword>
<dbReference type="InterPro" id="IPR015683">
    <property type="entry name" value="Ionotropic_Glu_rcpt"/>
</dbReference>
<comment type="caution">
    <text evidence="2">The sequence shown here is derived from an EMBL/GenBank/DDBJ whole genome shotgun (WGS) entry which is preliminary data.</text>
</comment>
<sequence length="84" mass="9617">MAAQTCEAVAGDVTMQGTRAKYMSFTIPYLNSDVYMLLRGTHDLKQTLWTFFKPFTTRLWITLVCSCFLTGVALAFLEFREHNP</sequence>
<accession>A0A2U1N4J0</accession>
<evidence type="ECO:0000256" key="1">
    <source>
        <dbReference type="SAM" id="Phobius"/>
    </source>
</evidence>
<dbReference type="Gene3D" id="3.40.190.10">
    <property type="entry name" value="Periplasmic binding protein-like II"/>
    <property type="match status" value="1"/>
</dbReference>
<dbReference type="EMBL" id="PKPP01003641">
    <property type="protein sequence ID" value="PWA68399.1"/>
    <property type="molecule type" value="Genomic_DNA"/>
</dbReference>
<keyword evidence="2" id="KW-0675">Receptor</keyword>
<gene>
    <name evidence="2" type="ORF">CTI12_AA305560</name>
</gene>
<protein>
    <submittedName>
        <fullName evidence="2">Ionotropic glutamate receptor, metazoa</fullName>
    </submittedName>
</protein>
<keyword evidence="1" id="KW-0472">Membrane</keyword>
<dbReference type="PANTHER" id="PTHR18966">
    <property type="entry name" value="IONOTROPIC GLUTAMATE RECEPTOR"/>
    <property type="match status" value="1"/>
</dbReference>
<feature type="transmembrane region" description="Helical" evidence="1">
    <location>
        <begin position="59"/>
        <end position="79"/>
    </location>
</feature>
<evidence type="ECO:0000313" key="3">
    <source>
        <dbReference type="Proteomes" id="UP000245207"/>
    </source>
</evidence>
<name>A0A2U1N4J0_ARTAN</name>
<evidence type="ECO:0000313" key="2">
    <source>
        <dbReference type="EMBL" id="PWA68399.1"/>
    </source>
</evidence>
<dbReference type="OrthoDB" id="5984008at2759"/>
<keyword evidence="1" id="KW-0812">Transmembrane</keyword>
<dbReference type="Proteomes" id="UP000245207">
    <property type="component" value="Unassembled WGS sequence"/>
</dbReference>
<keyword evidence="1" id="KW-1133">Transmembrane helix</keyword>
<dbReference type="AlphaFoldDB" id="A0A2U1N4J0"/>
<proteinExistence type="predicted"/>
<reference evidence="2 3" key="1">
    <citation type="journal article" date="2018" name="Mol. Plant">
        <title>The genome of Artemisia annua provides insight into the evolution of Asteraceae family and artemisinin biosynthesis.</title>
        <authorList>
            <person name="Shen Q."/>
            <person name="Zhang L."/>
            <person name="Liao Z."/>
            <person name="Wang S."/>
            <person name="Yan T."/>
            <person name="Shi P."/>
            <person name="Liu M."/>
            <person name="Fu X."/>
            <person name="Pan Q."/>
            <person name="Wang Y."/>
            <person name="Lv Z."/>
            <person name="Lu X."/>
            <person name="Zhang F."/>
            <person name="Jiang W."/>
            <person name="Ma Y."/>
            <person name="Chen M."/>
            <person name="Hao X."/>
            <person name="Li L."/>
            <person name="Tang Y."/>
            <person name="Lv G."/>
            <person name="Zhou Y."/>
            <person name="Sun X."/>
            <person name="Brodelius P.E."/>
            <person name="Rose J.K.C."/>
            <person name="Tang K."/>
        </authorList>
    </citation>
    <scope>NUCLEOTIDE SEQUENCE [LARGE SCALE GENOMIC DNA]</scope>
    <source>
        <strain evidence="3">cv. Huhao1</strain>
        <tissue evidence="2">Leaf</tissue>
    </source>
</reference>